<dbReference type="SUPFAM" id="SSF144232">
    <property type="entry name" value="HIT/MYND zinc finger-like"/>
    <property type="match status" value="1"/>
</dbReference>
<gene>
    <name evidence="3" type="primary">ZNHIT3</name>
    <name evidence="3" type="ORF">EVAR_48269_1</name>
</gene>
<comment type="caution">
    <text evidence="3">The sequence shown here is derived from an EMBL/GenBank/DDBJ whole genome shotgun (WGS) entry which is preliminary data.</text>
</comment>
<name>A0A4C1Y678_EUMVA</name>
<evidence type="ECO:0000259" key="2">
    <source>
        <dbReference type="PROSITE" id="PS51083"/>
    </source>
</evidence>
<organism evidence="3 4">
    <name type="scientific">Eumeta variegata</name>
    <name type="common">Bagworm moth</name>
    <name type="synonym">Eumeta japonica</name>
    <dbReference type="NCBI Taxonomy" id="151549"/>
    <lineage>
        <taxon>Eukaryota</taxon>
        <taxon>Metazoa</taxon>
        <taxon>Ecdysozoa</taxon>
        <taxon>Arthropoda</taxon>
        <taxon>Hexapoda</taxon>
        <taxon>Insecta</taxon>
        <taxon>Pterygota</taxon>
        <taxon>Neoptera</taxon>
        <taxon>Endopterygota</taxon>
        <taxon>Lepidoptera</taxon>
        <taxon>Glossata</taxon>
        <taxon>Ditrysia</taxon>
        <taxon>Tineoidea</taxon>
        <taxon>Psychidae</taxon>
        <taxon>Oiketicinae</taxon>
        <taxon>Eumeta</taxon>
    </lineage>
</organism>
<dbReference type="Gene3D" id="3.30.60.190">
    <property type="match status" value="1"/>
</dbReference>
<dbReference type="EMBL" id="BGZK01001070">
    <property type="protein sequence ID" value="GBP70342.1"/>
    <property type="molecule type" value="Genomic_DNA"/>
</dbReference>
<reference evidence="3 4" key="1">
    <citation type="journal article" date="2019" name="Commun. Biol.">
        <title>The bagworm genome reveals a unique fibroin gene that provides high tensile strength.</title>
        <authorList>
            <person name="Kono N."/>
            <person name="Nakamura H."/>
            <person name="Ohtoshi R."/>
            <person name="Tomita M."/>
            <person name="Numata K."/>
            <person name="Arakawa K."/>
        </authorList>
    </citation>
    <scope>NUCLEOTIDE SEQUENCE [LARGE SCALE GENOMIC DNA]</scope>
</reference>
<dbReference type="InterPro" id="IPR048371">
    <property type="entry name" value="ZNHIT3_C"/>
</dbReference>
<keyword evidence="1" id="KW-0479">Metal-binding</keyword>
<dbReference type="AlphaFoldDB" id="A0A4C1Y678"/>
<sequence>MDCFECGDVSKYKCPTCRMPYCSMVCCKKHKEKPCKIIQQPEEIKDNEQKKSSYEFPTEDTVSMAKLKCLEHSKQLKQYLENPHLRKILEELDKSPYPDPLIQEFMQEPIFTEFVDECLKVVEPKDEDR</sequence>
<protein>
    <submittedName>
        <fullName evidence="3">Zinc finger HIT domain-containing protein 3</fullName>
    </submittedName>
</protein>
<dbReference type="STRING" id="151549.A0A4C1Y678"/>
<dbReference type="OrthoDB" id="18412at2759"/>
<proteinExistence type="predicted"/>
<evidence type="ECO:0000256" key="1">
    <source>
        <dbReference type="PROSITE-ProRule" id="PRU00453"/>
    </source>
</evidence>
<keyword evidence="1" id="KW-0863">Zinc-finger</keyword>
<accession>A0A4C1Y678</accession>
<keyword evidence="4" id="KW-1185">Reference proteome</keyword>
<dbReference type="Pfam" id="PF21373">
    <property type="entry name" value="ZNHIT3_C"/>
    <property type="match status" value="1"/>
</dbReference>
<evidence type="ECO:0000313" key="4">
    <source>
        <dbReference type="Proteomes" id="UP000299102"/>
    </source>
</evidence>
<feature type="domain" description="HIT-type" evidence="2">
    <location>
        <begin position="3"/>
        <end position="35"/>
    </location>
</feature>
<dbReference type="PROSITE" id="PS51083">
    <property type="entry name" value="ZF_HIT"/>
    <property type="match status" value="1"/>
</dbReference>
<dbReference type="Pfam" id="PF04438">
    <property type="entry name" value="zf-HIT"/>
    <property type="match status" value="1"/>
</dbReference>
<evidence type="ECO:0000313" key="3">
    <source>
        <dbReference type="EMBL" id="GBP70342.1"/>
    </source>
</evidence>
<dbReference type="CDD" id="cd23024">
    <property type="entry name" value="zf-HIT_ZNHIT2-3"/>
    <property type="match status" value="1"/>
</dbReference>
<dbReference type="InterPro" id="IPR007529">
    <property type="entry name" value="Znf_HIT"/>
</dbReference>
<dbReference type="Proteomes" id="UP000299102">
    <property type="component" value="Unassembled WGS sequence"/>
</dbReference>
<keyword evidence="1" id="KW-0862">Zinc</keyword>
<dbReference type="GO" id="GO:0008270">
    <property type="term" value="F:zinc ion binding"/>
    <property type="evidence" value="ECO:0007669"/>
    <property type="project" value="UniProtKB-UniRule"/>
</dbReference>